<dbReference type="AlphaFoldDB" id="A0A370HAN6"/>
<evidence type="ECO:0000313" key="2">
    <source>
        <dbReference type="Proteomes" id="UP000255355"/>
    </source>
</evidence>
<reference evidence="1 2" key="1">
    <citation type="submission" date="2018-07" db="EMBL/GenBank/DDBJ databases">
        <title>Genomic Encyclopedia of Type Strains, Phase IV (KMG-IV): sequencing the most valuable type-strain genomes for metagenomic binning, comparative biology and taxonomic classification.</title>
        <authorList>
            <person name="Goeker M."/>
        </authorList>
    </citation>
    <scope>NUCLEOTIDE SEQUENCE [LARGE SCALE GENOMIC DNA]</scope>
    <source>
        <strain evidence="1 2">DSM 44952</strain>
    </source>
</reference>
<dbReference type="Proteomes" id="UP000255355">
    <property type="component" value="Unassembled WGS sequence"/>
</dbReference>
<accession>A0A370HAN6</accession>
<protein>
    <submittedName>
        <fullName evidence="1">Uncharacterized protein</fullName>
    </submittedName>
</protein>
<name>A0A370HAN6_9NOCA</name>
<evidence type="ECO:0000313" key="1">
    <source>
        <dbReference type="EMBL" id="RDI53993.1"/>
    </source>
</evidence>
<gene>
    <name evidence="1" type="ORF">DFR68_102114</name>
</gene>
<proteinExistence type="predicted"/>
<sequence>MRHAPFGFASHYLANPFPQLSVRILGCCSHLGVSSLAFR</sequence>
<comment type="caution">
    <text evidence="1">The sequence shown here is derived from an EMBL/GenBank/DDBJ whole genome shotgun (WGS) entry which is preliminary data.</text>
</comment>
<organism evidence="1 2">
    <name type="scientific">Nocardia mexicana</name>
    <dbReference type="NCBI Taxonomy" id="279262"/>
    <lineage>
        <taxon>Bacteria</taxon>
        <taxon>Bacillati</taxon>
        <taxon>Actinomycetota</taxon>
        <taxon>Actinomycetes</taxon>
        <taxon>Mycobacteriales</taxon>
        <taxon>Nocardiaceae</taxon>
        <taxon>Nocardia</taxon>
    </lineage>
</organism>
<dbReference type="EMBL" id="QQAZ01000002">
    <property type="protein sequence ID" value="RDI53993.1"/>
    <property type="molecule type" value="Genomic_DNA"/>
</dbReference>
<keyword evidence="2" id="KW-1185">Reference proteome</keyword>